<dbReference type="Pfam" id="PF00581">
    <property type="entry name" value="Rhodanese"/>
    <property type="match status" value="1"/>
</dbReference>
<comment type="caution">
    <text evidence="2">The sequence shown here is derived from an EMBL/GenBank/DDBJ whole genome shotgun (WGS) entry which is preliminary data.</text>
</comment>
<dbReference type="InterPro" id="IPR036873">
    <property type="entry name" value="Rhodanese-like_dom_sf"/>
</dbReference>
<gene>
    <name evidence="2" type="ORF">BC349_12810</name>
</gene>
<dbReference type="Gene3D" id="3.40.250.10">
    <property type="entry name" value="Rhodanese-like domain"/>
    <property type="match status" value="1"/>
</dbReference>
<dbReference type="SUPFAM" id="SSF52821">
    <property type="entry name" value="Rhodanese/Cell cycle control phosphatase"/>
    <property type="match status" value="1"/>
</dbReference>
<dbReference type="PROSITE" id="PS50206">
    <property type="entry name" value="RHODANESE_3"/>
    <property type="match status" value="1"/>
</dbReference>
<dbReference type="PANTHER" id="PTHR43031:SF1">
    <property type="entry name" value="PYRIDINE NUCLEOTIDE-DISULPHIDE OXIDOREDUCTASE"/>
    <property type="match status" value="1"/>
</dbReference>
<dbReference type="PANTHER" id="PTHR43031">
    <property type="entry name" value="FAD-DEPENDENT OXIDOREDUCTASE"/>
    <property type="match status" value="1"/>
</dbReference>
<organism evidence="2 3">
    <name type="scientific">Flavihumibacter stibioxidans</name>
    <dbReference type="NCBI Taxonomy" id="1834163"/>
    <lineage>
        <taxon>Bacteria</taxon>
        <taxon>Pseudomonadati</taxon>
        <taxon>Bacteroidota</taxon>
        <taxon>Chitinophagia</taxon>
        <taxon>Chitinophagales</taxon>
        <taxon>Chitinophagaceae</taxon>
        <taxon>Flavihumibacter</taxon>
    </lineage>
</organism>
<dbReference type="EMBL" id="MBUA01000023">
    <property type="protein sequence ID" value="MBC6491936.1"/>
    <property type="molecule type" value="Genomic_DNA"/>
</dbReference>
<name>A0ABR7MAG8_9BACT</name>
<protein>
    <recommendedName>
        <fullName evidence="1">Rhodanese domain-containing protein</fullName>
    </recommendedName>
</protein>
<feature type="domain" description="Rhodanese" evidence="1">
    <location>
        <begin position="9"/>
        <end position="87"/>
    </location>
</feature>
<dbReference type="Proteomes" id="UP000765802">
    <property type="component" value="Unassembled WGS sequence"/>
</dbReference>
<sequence length="94" mass="10413">MKTINEMLADPNATVVDVRSEMEFAMGHYPGALLIPLDQIPQRMEEFRSMSQPILLYCRSGNRSGIAQLMLQQAGIKEVYNAGALTSLPNLTTN</sequence>
<evidence type="ECO:0000259" key="1">
    <source>
        <dbReference type="PROSITE" id="PS50206"/>
    </source>
</evidence>
<dbReference type="RefSeq" id="WP_246456933.1">
    <property type="nucleotide sequence ID" value="NZ_JBHULF010000007.1"/>
</dbReference>
<reference evidence="2 3" key="1">
    <citation type="submission" date="2016-07" db="EMBL/GenBank/DDBJ databases">
        <title>Genome analysis of Flavihumibacter stibioxidans YS-17.</title>
        <authorList>
            <person name="Shi K."/>
            <person name="Han Y."/>
            <person name="Wang G."/>
        </authorList>
    </citation>
    <scope>NUCLEOTIDE SEQUENCE [LARGE SCALE GENOMIC DNA]</scope>
    <source>
        <strain evidence="2 3">YS-17</strain>
    </source>
</reference>
<accession>A0ABR7MAG8</accession>
<dbReference type="SMART" id="SM00450">
    <property type="entry name" value="RHOD"/>
    <property type="match status" value="1"/>
</dbReference>
<evidence type="ECO:0000313" key="3">
    <source>
        <dbReference type="Proteomes" id="UP000765802"/>
    </source>
</evidence>
<keyword evidence="3" id="KW-1185">Reference proteome</keyword>
<dbReference type="InterPro" id="IPR001763">
    <property type="entry name" value="Rhodanese-like_dom"/>
</dbReference>
<proteinExistence type="predicted"/>
<dbReference type="CDD" id="cd00158">
    <property type="entry name" value="RHOD"/>
    <property type="match status" value="1"/>
</dbReference>
<evidence type="ECO:0000313" key="2">
    <source>
        <dbReference type="EMBL" id="MBC6491936.1"/>
    </source>
</evidence>
<dbReference type="InterPro" id="IPR050229">
    <property type="entry name" value="GlpE_sulfurtransferase"/>
</dbReference>